<sequence>MGDNICVYNHGVRASLRAPRLIPRDTYHLPPATGTSVYSGTVAGALEAFFHGVPSLSLSYEWVRGKSKVDDFVLAAEACMPIITAKLAEIKNNTYPQSCFLNIDVPADVANRQGYRLTKQGKSVYKMGWRQVTSEAQGGKMLSTMTMDSSAGKEACVEESTLSTQQEHLLFKREVREAPVDDDDGDYFFLQQAKDMYVEISYLMTLASGSSLTCSLPFITITVTRLGALSPPPMDDLEFFKGWLPGVHERISSSS</sequence>
<protein>
    <recommendedName>
        <fullName evidence="4">Survival protein SurE-like phosphatase/nucleotidase domain-containing protein</fullName>
    </recommendedName>
</protein>
<keyword evidence="6" id="KW-1185">Reference proteome</keyword>
<keyword evidence="3" id="KW-0378">Hydrolase</keyword>
<dbReference type="PANTHER" id="PTHR30457:SF15">
    <property type="entry name" value="5'-NUCLEOTIDASE SURE-LIKE ISOFORM X1"/>
    <property type="match status" value="1"/>
</dbReference>
<evidence type="ECO:0000259" key="4">
    <source>
        <dbReference type="Pfam" id="PF01975"/>
    </source>
</evidence>
<dbReference type="InterPro" id="IPR036523">
    <property type="entry name" value="SurE-like_sf"/>
</dbReference>
<dbReference type="Gramene" id="PHT78717">
    <property type="protein sequence ID" value="PHT78717"/>
    <property type="gene ID" value="T459_16769"/>
</dbReference>
<proteinExistence type="inferred from homology"/>
<dbReference type="STRING" id="4072.A0A2G2Z9N4"/>
<evidence type="ECO:0000313" key="5">
    <source>
        <dbReference type="EMBL" id="PHT78717.1"/>
    </source>
</evidence>
<dbReference type="EMBL" id="AYRZ02000006">
    <property type="protein sequence ID" value="PHT78717.1"/>
    <property type="molecule type" value="Genomic_DNA"/>
</dbReference>
<dbReference type="InterPro" id="IPR030048">
    <property type="entry name" value="SurE"/>
</dbReference>
<reference evidence="5 6" key="1">
    <citation type="journal article" date="2014" name="Nat. Genet.">
        <title>Genome sequence of the hot pepper provides insights into the evolution of pungency in Capsicum species.</title>
        <authorList>
            <person name="Kim S."/>
            <person name="Park M."/>
            <person name="Yeom S.I."/>
            <person name="Kim Y.M."/>
            <person name="Lee J.M."/>
            <person name="Lee H.A."/>
            <person name="Seo E."/>
            <person name="Choi J."/>
            <person name="Cheong K."/>
            <person name="Kim K.T."/>
            <person name="Jung K."/>
            <person name="Lee G.W."/>
            <person name="Oh S.K."/>
            <person name="Bae C."/>
            <person name="Kim S.B."/>
            <person name="Lee H.Y."/>
            <person name="Kim S.Y."/>
            <person name="Kim M.S."/>
            <person name="Kang B.C."/>
            <person name="Jo Y.D."/>
            <person name="Yang H.B."/>
            <person name="Jeong H.J."/>
            <person name="Kang W.H."/>
            <person name="Kwon J.K."/>
            <person name="Shin C."/>
            <person name="Lim J.Y."/>
            <person name="Park J.H."/>
            <person name="Huh J.H."/>
            <person name="Kim J.S."/>
            <person name="Kim B.D."/>
            <person name="Cohen O."/>
            <person name="Paran I."/>
            <person name="Suh M.C."/>
            <person name="Lee S.B."/>
            <person name="Kim Y.K."/>
            <person name="Shin Y."/>
            <person name="Noh S.J."/>
            <person name="Park J."/>
            <person name="Seo Y.S."/>
            <person name="Kwon S.Y."/>
            <person name="Kim H.A."/>
            <person name="Park J.M."/>
            <person name="Kim H.J."/>
            <person name="Choi S.B."/>
            <person name="Bosland P.W."/>
            <person name="Reeves G."/>
            <person name="Jo S.H."/>
            <person name="Lee B.W."/>
            <person name="Cho H.T."/>
            <person name="Choi H.S."/>
            <person name="Lee M.S."/>
            <person name="Yu Y."/>
            <person name="Do Choi Y."/>
            <person name="Park B.S."/>
            <person name="van Deynze A."/>
            <person name="Ashrafi H."/>
            <person name="Hill T."/>
            <person name="Kim W.T."/>
            <person name="Pai H.S."/>
            <person name="Ahn H.K."/>
            <person name="Yeam I."/>
            <person name="Giovannoni J.J."/>
            <person name="Rose J.K."/>
            <person name="Sorensen I."/>
            <person name="Lee S.J."/>
            <person name="Kim R.W."/>
            <person name="Choi I.Y."/>
            <person name="Choi B.S."/>
            <person name="Lim J.S."/>
            <person name="Lee Y.H."/>
            <person name="Choi D."/>
        </authorList>
    </citation>
    <scope>NUCLEOTIDE SEQUENCE [LARGE SCALE GENOMIC DNA]</scope>
    <source>
        <strain evidence="6">cv. CM334</strain>
    </source>
</reference>
<dbReference type="SUPFAM" id="SSF64167">
    <property type="entry name" value="SurE-like"/>
    <property type="match status" value="1"/>
</dbReference>
<organism evidence="5 6">
    <name type="scientific">Capsicum annuum</name>
    <name type="common">Capsicum pepper</name>
    <dbReference type="NCBI Taxonomy" id="4072"/>
    <lineage>
        <taxon>Eukaryota</taxon>
        <taxon>Viridiplantae</taxon>
        <taxon>Streptophyta</taxon>
        <taxon>Embryophyta</taxon>
        <taxon>Tracheophyta</taxon>
        <taxon>Spermatophyta</taxon>
        <taxon>Magnoliopsida</taxon>
        <taxon>eudicotyledons</taxon>
        <taxon>Gunneridae</taxon>
        <taxon>Pentapetalae</taxon>
        <taxon>asterids</taxon>
        <taxon>lamiids</taxon>
        <taxon>Solanales</taxon>
        <taxon>Solanaceae</taxon>
        <taxon>Solanoideae</taxon>
        <taxon>Capsiceae</taxon>
        <taxon>Capsicum</taxon>
    </lineage>
</organism>
<dbReference type="Proteomes" id="UP000222542">
    <property type="component" value="Unassembled WGS sequence"/>
</dbReference>
<keyword evidence="2" id="KW-0479">Metal-binding</keyword>
<dbReference type="InterPro" id="IPR002828">
    <property type="entry name" value="SurE-like_Pase/nucleotidase"/>
</dbReference>
<dbReference type="AlphaFoldDB" id="A0A2G2Z9N4"/>
<dbReference type="GO" id="GO:0046872">
    <property type="term" value="F:metal ion binding"/>
    <property type="evidence" value="ECO:0007669"/>
    <property type="project" value="UniProtKB-KW"/>
</dbReference>
<dbReference type="Pfam" id="PF01975">
    <property type="entry name" value="SurE"/>
    <property type="match status" value="1"/>
</dbReference>
<accession>A0A2G2Z9N4</accession>
<name>A0A2G2Z9N4_CAPAN</name>
<comment type="similarity">
    <text evidence="1">Belongs to the SurE nucleotidase family.</text>
</comment>
<dbReference type="PANTHER" id="PTHR30457">
    <property type="entry name" value="5'-NUCLEOTIDASE SURE"/>
    <property type="match status" value="1"/>
</dbReference>
<evidence type="ECO:0000256" key="1">
    <source>
        <dbReference type="ARBA" id="ARBA00011062"/>
    </source>
</evidence>
<evidence type="ECO:0000256" key="3">
    <source>
        <dbReference type="ARBA" id="ARBA00022801"/>
    </source>
</evidence>
<dbReference type="GO" id="GO:0008252">
    <property type="term" value="F:nucleotidase activity"/>
    <property type="evidence" value="ECO:0007669"/>
    <property type="project" value="InterPro"/>
</dbReference>
<feature type="domain" description="Survival protein SurE-like phosphatase/nucleotidase" evidence="4">
    <location>
        <begin position="36"/>
        <end position="126"/>
    </location>
</feature>
<evidence type="ECO:0000256" key="2">
    <source>
        <dbReference type="ARBA" id="ARBA00022723"/>
    </source>
</evidence>
<evidence type="ECO:0000313" key="6">
    <source>
        <dbReference type="Proteomes" id="UP000222542"/>
    </source>
</evidence>
<dbReference type="Gene3D" id="3.40.1210.10">
    <property type="entry name" value="Survival protein SurE-like phosphatase/nucleotidase"/>
    <property type="match status" value="1"/>
</dbReference>
<reference evidence="5 6" key="2">
    <citation type="journal article" date="2017" name="Genome Biol.">
        <title>New reference genome sequences of hot pepper reveal the massive evolution of plant disease-resistance genes by retroduplication.</title>
        <authorList>
            <person name="Kim S."/>
            <person name="Park J."/>
            <person name="Yeom S.I."/>
            <person name="Kim Y.M."/>
            <person name="Seo E."/>
            <person name="Kim K.T."/>
            <person name="Kim M.S."/>
            <person name="Lee J.M."/>
            <person name="Cheong K."/>
            <person name="Shin H.S."/>
            <person name="Kim S.B."/>
            <person name="Han K."/>
            <person name="Lee J."/>
            <person name="Park M."/>
            <person name="Lee H.A."/>
            <person name="Lee H.Y."/>
            <person name="Lee Y."/>
            <person name="Oh S."/>
            <person name="Lee J.H."/>
            <person name="Choi E."/>
            <person name="Choi E."/>
            <person name="Lee S.E."/>
            <person name="Jeon J."/>
            <person name="Kim H."/>
            <person name="Choi G."/>
            <person name="Song H."/>
            <person name="Lee J."/>
            <person name="Lee S.C."/>
            <person name="Kwon J.K."/>
            <person name="Lee H.Y."/>
            <person name="Koo N."/>
            <person name="Hong Y."/>
            <person name="Kim R.W."/>
            <person name="Kang W.H."/>
            <person name="Huh J.H."/>
            <person name="Kang B.C."/>
            <person name="Yang T.J."/>
            <person name="Lee Y.H."/>
            <person name="Bennetzen J.L."/>
            <person name="Choi D."/>
        </authorList>
    </citation>
    <scope>NUCLEOTIDE SEQUENCE [LARGE SCALE GENOMIC DNA]</scope>
    <source>
        <strain evidence="6">cv. CM334</strain>
    </source>
</reference>
<gene>
    <name evidence="5" type="ORF">T459_16769</name>
</gene>
<comment type="caution">
    <text evidence="5">The sequence shown here is derived from an EMBL/GenBank/DDBJ whole genome shotgun (WGS) entry which is preliminary data.</text>
</comment>